<dbReference type="AlphaFoldDB" id="A0A264W564"/>
<dbReference type="GO" id="GO:0003700">
    <property type="term" value="F:DNA-binding transcription factor activity"/>
    <property type="evidence" value="ECO:0007669"/>
    <property type="project" value="InterPro"/>
</dbReference>
<evidence type="ECO:0000313" key="7">
    <source>
        <dbReference type="Proteomes" id="UP000217065"/>
    </source>
</evidence>
<comment type="caution">
    <text evidence="6">The sequence shown here is derived from an EMBL/GenBank/DDBJ whole genome shotgun (WGS) entry which is preliminary data.</text>
</comment>
<evidence type="ECO:0000256" key="4">
    <source>
        <dbReference type="ARBA" id="ARBA00023163"/>
    </source>
</evidence>
<name>A0A264W564_9BACL</name>
<dbReference type="CDD" id="cd08434">
    <property type="entry name" value="PBP2_GltC_like"/>
    <property type="match status" value="1"/>
</dbReference>
<dbReference type="InterPro" id="IPR050950">
    <property type="entry name" value="HTH-type_LysR_regulators"/>
</dbReference>
<gene>
    <name evidence="6" type="ORF">CF394_03840</name>
</gene>
<dbReference type="SUPFAM" id="SSF53850">
    <property type="entry name" value="Periplasmic binding protein-like II"/>
    <property type="match status" value="1"/>
</dbReference>
<protein>
    <submittedName>
        <fullName evidence="6">LysR family transcriptional regulator</fullName>
    </submittedName>
</protein>
<keyword evidence="2" id="KW-0805">Transcription regulation</keyword>
<dbReference type="PANTHER" id="PTHR30419">
    <property type="entry name" value="HTH-TYPE TRANSCRIPTIONAL REGULATOR YBHD"/>
    <property type="match status" value="1"/>
</dbReference>
<dbReference type="Gene3D" id="1.10.10.10">
    <property type="entry name" value="Winged helix-like DNA-binding domain superfamily/Winged helix DNA-binding domain"/>
    <property type="match status" value="1"/>
</dbReference>
<proteinExistence type="inferred from homology"/>
<dbReference type="PANTHER" id="PTHR30419:SF28">
    <property type="entry name" value="HTH-TYPE TRANSCRIPTIONAL REGULATOR BSDA"/>
    <property type="match status" value="1"/>
</dbReference>
<evidence type="ECO:0000256" key="1">
    <source>
        <dbReference type="ARBA" id="ARBA00009437"/>
    </source>
</evidence>
<dbReference type="GO" id="GO:0003677">
    <property type="term" value="F:DNA binding"/>
    <property type="evidence" value="ECO:0007669"/>
    <property type="project" value="UniProtKB-KW"/>
</dbReference>
<reference evidence="6 7" key="1">
    <citation type="submission" date="2017-07" db="EMBL/GenBank/DDBJ databases">
        <title>Tetzosporium hominis gen.nov. sp.nov.</title>
        <authorList>
            <person name="Tetz G."/>
            <person name="Tetz V."/>
        </authorList>
    </citation>
    <scope>NUCLEOTIDE SEQUENCE [LARGE SCALE GENOMIC DNA]</scope>
    <source>
        <strain evidence="6 7">VT-49</strain>
    </source>
</reference>
<keyword evidence="3" id="KW-0238">DNA-binding</keyword>
<keyword evidence="7" id="KW-1185">Reference proteome</keyword>
<dbReference type="Proteomes" id="UP000217065">
    <property type="component" value="Unassembled WGS sequence"/>
</dbReference>
<dbReference type="RefSeq" id="WP_094941916.1">
    <property type="nucleotide sequence ID" value="NZ_NOKQ01000187.1"/>
</dbReference>
<sequence>MELRQLLYFQEVAKREHISEAALHLHVAQSAISRQIANLEKELGVQLFDRIGRNVKLTAIGRTFLTHVTKALLEIDVGVEEVNTYLNPEKGSIRIGFPSSFATQLLPSVITAFRKQHPDVKFQLRQGNYKYLVDAVKDRSINISFIGPLPTGEPELTTTELFTEKFSLVVPLQHRLANQSTVHLIELKNEPFILFPEEFILHKTVVQACQSVGFQPTISSVGEDLDAIKGLVAAGLGVSILPESTLPEGSMRFTKKIQIQAPLMQRTVGLITSTSRVLTPSETIFIDFATQFFRRMNQYL</sequence>
<dbReference type="InterPro" id="IPR000847">
    <property type="entry name" value="LysR_HTH_N"/>
</dbReference>
<dbReference type="EMBL" id="NOKQ01000187">
    <property type="protein sequence ID" value="OZS78681.1"/>
    <property type="molecule type" value="Genomic_DNA"/>
</dbReference>
<dbReference type="SUPFAM" id="SSF46785">
    <property type="entry name" value="Winged helix' DNA-binding domain"/>
    <property type="match status" value="1"/>
</dbReference>
<evidence type="ECO:0000256" key="3">
    <source>
        <dbReference type="ARBA" id="ARBA00023125"/>
    </source>
</evidence>
<dbReference type="Pfam" id="PF00126">
    <property type="entry name" value="HTH_1"/>
    <property type="match status" value="1"/>
</dbReference>
<evidence type="ECO:0000259" key="5">
    <source>
        <dbReference type="PROSITE" id="PS50931"/>
    </source>
</evidence>
<keyword evidence="4" id="KW-0804">Transcription</keyword>
<comment type="similarity">
    <text evidence="1">Belongs to the LysR transcriptional regulatory family.</text>
</comment>
<dbReference type="InterPro" id="IPR036388">
    <property type="entry name" value="WH-like_DNA-bd_sf"/>
</dbReference>
<dbReference type="FunFam" id="1.10.10.10:FF:000001">
    <property type="entry name" value="LysR family transcriptional regulator"/>
    <property type="match status" value="1"/>
</dbReference>
<dbReference type="Gene3D" id="3.40.190.290">
    <property type="match status" value="1"/>
</dbReference>
<feature type="domain" description="HTH lysR-type" evidence="5">
    <location>
        <begin position="1"/>
        <end position="58"/>
    </location>
</feature>
<evidence type="ECO:0000313" key="6">
    <source>
        <dbReference type="EMBL" id="OZS78681.1"/>
    </source>
</evidence>
<dbReference type="PRINTS" id="PR00039">
    <property type="entry name" value="HTHLYSR"/>
</dbReference>
<dbReference type="Pfam" id="PF03466">
    <property type="entry name" value="LysR_substrate"/>
    <property type="match status" value="1"/>
</dbReference>
<dbReference type="OrthoDB" id="9803735at2"/>
<dbReference type="InterPro" id="IPR036390">
    <property type="entry name" value="WH_DNA-bd_sf"/>
</dbReference>
<dbReference type="InterPro" id="IPR005119">
    <property type="entry name" value="LysR_subst-bd"/>
</dbReference>
<evidence type="ECO:0000256" key="2">
    <source>
        <dbReference type="ARBA" id="ARBA00023015"/>
    </source>
</evidence>
<dbReference type="PROSITE" id="PS50931">
    <property type="entry name" value="HTH_LYSR"/>
    <property type="match status" value="1"/>
</dbReference>
<accession>A0A264W564</accession>
<dbReference type="GO" id="GO:0005829">
    <property type="term" value="C:cytosol"/>
    <property type="evidence" value="ECO:0007669"/>
    <property type="project" value="TreeGrafter"/>
</dbReference>
<organism evidence="6 7">
    <name type="scientific">Tetzosporium hominis</name>
    <dbReference type="NCBI Taxonomy" id="2020506"/>
    <lineage>
        <taxon>Bacteria</taxon>
        <taxon>Bacillati</taxon>
        <taxon>Bacillota</taxon>
        <taxon>Bacilli</taxon>
        <taxon>Bacillales</taxon>
        <taxon>Caryophanaceae</taxon>
        <taxon>Tetzosporium</taxon>
    </lineage>
</organism>